<dbReference type="AlphaFoldDB" id="A0A7S3GA12"/>
<protein>
    <recommendedName>
        <fullName evidence="6">5'-nucleotidase domain-containing protein</fullName>
    </recommendedName>
</protein>
<reference evidence="5" key="1">
    <citation type="submission" date="2021-01" db="EMBL/GenBank/DDBJ databases">
        <authorList>
            <person name="Corre E."/>
            <person name="Pelletier E."/>
            <person name="Niang G."/>
            <person name="Scheremetjew M."/>
            <person name="Finn R."/>
            <person name="Kale V."/>
            <person name="Holt S."/>
            <person name="Cochrane G."/>
            <person name="Meng A."/>
            <person name="Brown T."/>
            <person name="Cohen L."/>
        </authorList>
    </citation>
    <scope>NUCLEOTIDE SEQUENCE</scope>
    <source>
        <strain evidence="5">NIES-2562</strain>
    </source>
</reference>
<evidence type="ECO:0000256" key="2">
    <source>
        <dbReference type="ARBA" id="ARBA00022723"/>
    </source>
</evidence>
<evidence type="ECO:0000256" key="3">
    <source>
        <dbReference type="ARBA" id="ARBA00022801"/>
    </source>
</evidence>
<keyword evidence="2" id="KW-0479">Metal-binding</keyword>
<evidence type="ECO:0000256" key="1">
    <source>
        <dbReference type="ARBA" id="ARBA00009589"/>
    </source>
</evidence>
<name>A0A7S3GA12_9EUKA</name>
<dbReference type="PANTHER" id="PTHR12103">
    <property type="entry name" value="5'-NUCLEOTIDASE DOMAIN-CONTAINING"/>
    <property type="match status" value="1"/>
</dbReference>
<dbReference type="Gene3D" id="3.40.50.1000">
    <property type="entry name" value="HAD superfamily/HAD-like"/>
    <property type="match status" value="1"/>
</dbReference>
<dbReference type="NCBIfam" id="TIGR02244">
    <property type="entry name" value="HAD-IG-Ncltidse"/>
    <property type="match status" value="1"/>
</dbReference>
<comment type="similarity">
    <text evidence="1">Belongs to the 5'(3')-deoxyribonucleotidase family.</text>
</comment>
<evidence type="ECO:0000313" key="5">
    <source>
        <dbReference type="EMBL" id="CAE0253715.1"/>
    </source>
</evidence>
<dbReference type="InterPro" id="IPR008380">
    <property type="entry name" value="HAD-SF_hydro_IG_5-nucl"/>
</dbReference>
<evidence type="ECO:0008006" key="6">
    <source>
        <dbReference type="Google" id="ProtNLM"/>
    </source>
</evidence>
<dbReference type="SUPFAM" id="SSF56784">
    <property type="entry name" value="HAD-like"/>
    <property type="match status" value="1"/>
</dbReference>
<proteinExistence type="inferred from homology"/>
<sequence length="527" mass="60542">MRIALPLFRCSPSLYTHIGLARPLLPSRIAAAAPSTHSHASGRRGIKSKSTSVMQRPKINPNAIFANTEVWLDKIDVYGFDFDYTLGNYTRAMESTIYEMARDILVRDFSYPSVLTTMGYKEDFAIRGLCFDTKKGVLAKINSRYNVELGSAYLGHKKLSAQEVKLLYNGSRRLPSSYVEKYCRISYDTYCLPEATLLCDVVQVMREQNISFDPLMVFKDVRFALNKVHSGATEMQHGDVYGKKSLYKGIHWKVMEEPDKYLEACPRLVEYICRLREHGKKVFILTNSPYQYLDAGMKYILSGDKSKPYTDWRFLFDAVMVSSKKPSFYTSDAPFRSYNVASHSLLWNHVSELTPGNVYAGGSLREFSRLTGWKGSRILYLGDHLYADLKDASQLHSWTTGVVVKELKNDIEVANTLEYRMLVDRVIEVEQSINLELASQTHMTDESLAADEKIIFALAERDELRKSIKKCFSSHFGSPFRTFHNPSMFGFNIQLYADLYTSDVLNFLDYPLSYRFYQKRRFLPHEV</sequence>
<keyword evidence="4" id="KW-0460">Magnesium</keyword>
<dbReference type="InterPro" id="IPR036412">
    <property type="entry name" value="HAD-like_sf"/>
</dbReference>
<accession>A0A7S3GA12</accession>
<dbReference type="GO" id="GO:0008253">
    <property type="term" value="F:5'-nucleotidase activity"/>
    <property type="evidence" value="ECO:0007669"/>
    <property type="project" value="TreeGrafter"/>
</dbReference>
<gene>
    <name evidence="5" type="ORF">PBIL07802_LOCUS15950</name>
</gene>
<organism evidence="5">
    <name type="scientific">Palpitomonas bilix</name>
    <dbReference type="NCBI Taxonomy" id="652834"/>
    <lineage>
        <taxon>Eukaryota</taxon>
        <taxon>Eukaryota incertae sedis</taxon>
    </lineage>
</organism>
<dbReference type="GO" id="GO:0046872">
    <property type="term" value="F:metal ion binding"/>
    <property type="evidence" value="ECO:0007669"/>
    <property type="project" value="UniProtKB-KW"/>
</dbReference>
<dbReference type="PANTHER" id="PTHR12103:SF12">
    <property type="entry name" value="FI20020P1"/>
    <property type="match status" value="1"/>
</dbReference>
<dbReference type="Pfam" id="PF05761">
    <property type="entry name" value="5_nucleotid"/>
    <property type="match status" value="1"/>
</dbReference>
<evidence type="ECO:0000256" key="4">
    <source>
        <dbReference type="ARBA" id="ARBA00022842"/>
    </source>
</evidence>
<dbReference type="EMBL" id="HBIB01024302">
    <property type="protein sequence ID" value="CAE0253715.1"/>
    <property type="molecule type" value="Transcribed_RNA"/>
</dbReference>
<dbReference type="InterPro" id="IPR023214">
    <property type="entry name" value="HAD_sf"/>
</dbReference>
<keyword evidence="3" id="KW-0378">Hydrolase</keyword>